<gene>
    <name evidence="4" type="ORF">BHS09_31075</name>
</gene>
<dbReference type="CDD" id="cd12820">
    <property type="entry name" value="LbR_YadA-like"/>
    <property type="match status" value="1"/>
</dbReference>
<evidence type="ECO:0000259" key="3">
    <source>
        <dbReference type="PROSITE" id="PS51688"/>
    </source>
</evidence>
<feature type="domain" description="Peptidase S74" evidence="3">
    <location>
        <begin position="331"/>
        <end position="428"/>
    </location>
</feature>
<feature type="coiled-coil region" evidence="1">
    <location>
        <begin position="404"/>
        <end position="441"/>
    </location>
</feature>
<sequence>MSCITLATTGCGSEGPPAQNWEVGSGLRLDDSNVVSVAYGTGPGTVVEGSDPRLSDARPPLPGSGGYIQNGTQPQDASLSLAGTASTRSGLFVDAAAAVSSPVPLLRVTNTSEAQPVWDALPVFTVDSGGGLLARGAYELGAPLPMSGRGMRLMWAPARGVFRAGNAETEWDIANVGEYSWAGGNRSRASGYGTFAFGDQCVASGTVAVCFGSSNQATGTASFTSGASNTASGFGSTALGYTSTAAGQGSVALGYSAQATGDYGVALGYRVSTGGRTGAFIWGDGSTTTATSTADNQFMVRAAGGVRLRTRADLGTGCDLPANSGVFTCTSDRNMKEDFRHVDGEALLAKVAKLPVESWRYKGEDRQVRHLGPVAQDFRAAFGLGTDDTSIGMLDIDGVNMAAIQALERRTRELNAKSAELDALKAELAELKASVAQLKASLPRP</sequence>
<dbReference type="Pfam" id="PF13884">
    <property type="entry name" value="Peptidase_S74"/>
    <property type="match status" value="1"/>
</dbReference>
<dbReference type="EMBL" id="CP017174">
    <property type="protein sequence ID" value="QDE71062.1"/>
    <property type="molecule type" value="Genomic_DNA"/>
</dbReference>
<dbReference type="GO" id="GO:0019867">
    <property type="term" value="C:outer membrane"/>
    <property type="evidence" value="ECO:0007669"/>
    <property type="project" value="InterPro"/>
</dbReference>
<accession>A0AAE6KV32</accession>
<name>A0AAE6KV32_MYXXA</name>
<evidence type="ECO:0000256" key="1">
    <source>
        <dbReference type="SAM" id="Coils"/>
    </source>
</evidence>
<dbReference type="AlphaFoldDB" id="A0AAE6KV32"/>
<dbReference type="SUPFAM" id="SSF101967">
    <property type="entry name" value="Adhesin YadA, collagen-binding domain"/>
    <property type="match status" value="1"/>
</dbReference>
<keyword evidence="1" id="KW-0175">Coiled coil</keyword>
<evidence type="ECO:0000313" key="5">
    <source>
        <dbReference type="Proteomes" id="UP000320179"/>
    </source>
</evidence>
<dbReference type="InterPro" id="IPR008640">
    <property type="entry name" value="Adhesin_Head_dom"/>
</dbReference>
<organism evidence="4 5">
    <name type="scientific">Myxococcus xanthus</name>
    <dbReference type="NCBI Taxonomy" id="34"/>
    <lineage>
        <taxon>Bacteria</taxon>
        <taxon>Pseudomonadati</taxon>
        <taxon>Myxococcota</taxon>
        <taxon>Myxococcia</taxon>
        <taxon>Myxococcales</taxon>
        <taxon>Cystobacterineae</taxon>
        <taxon>Myxococcaceae</taxon>
        <taxon>Myxococcus</taxon>
    </lineage>
</organism>
<feature type="compositionally biased region" description="Polar residues" evidence="2">
    <location>
        <begin position="69"/>
        <end position="78"/>
    </location>
</feature>
<protein>
    <submittedName>
        <fullName evidence="4">Peptidase S74</fullName>
    </submittedName>
</protein>
<dbReference type="Pfam" id="PF05658">
    <property type="entry name" value="YadA_head"/>
    <property type="match status" value="1"/>
</dbReference>
<evidence type="ECO:0000313" key="4">
    <source>
        <dbReference type="EMBL" id="QDE71062.1"/>
    </source>
</evidence>
<evidence type="ECO:0000256" key="2">
    <source>
        <dbReference type="SAM" id="MobiDB-lite"/>
    </source>
</evidence>
<dbReference type="InterPro" id="IPR030392">
    <property type="entry name" value="S74_ICA"/>
</dbReference>
<reference evidence="4 5" key="1">
    <citation type="journal article" date="2019" name="Science">
        <title>Social genes are selection hotspots in kin groups of a soil microbe.</title>
        <authorList>
            <person name="Wielgoss S."/>
            <person name="Wolfensberger R."/>
            <person name="Sun L."/>
            <person name="Fiegna F."/>
            <person name="Velicer G.J."/>
        </authorList>
    </citation>
    <scope>NUCLEOTIDE SEQUENCE [LARGE SCALE GENOMIC DNA]</scope>
    <source>
        <strain evidence="4 5">MC3.5.9c15</strain>
    </source>
</reference>
<dbReference type="InterPro" id="IPR011049">
    <property type="entry name" value="Serralysin-like_metalloprot_C"/>
</dbReference>
<feature type="region of interest" description="Disordered" evidence="2">
    <location>
        <begin position="41"/>
        <end position="78"/>
    </location>
</feature>
<dbReference type="Gene3D" id="2.150.10.10">
    <property type="entry name" value="Serralysin-like metalloprotease, C-terminal"/>
    <property type="match status" value="1"/>
</dbReference>
<dbReference type="Proteomes" id="UP000320179">
    <property type="component" value="Chromosome"/>
</dbReference>
<dbReference type="PROSITE" id="PS51688">
    <property type="entry name" value="ICA"/>
    <property type="match status" value="1"/>
</dbReference>
<proteinExistence type="predicted"/>